<dbReference type="InterPro" id="IPR040230">
    <property type="entry name" value="TIKI1/2-like"/>
</dbReference>
<comment type="cofactor">
    <cofactor evidence="1">
        <name>Co(2+)</name>
        <dbReference type="ChEBI" id="CHEBI:48828"/>
    </cofactor>
</comment>
<feature type="transmembrane region" description="Helical" evidence="13">
    <location>
        <begin position="28"/>
        <end position="57"/>
    </location>
</feature>
<keyword evidence="10 13" id="KW-0482">Metalloprotease</keyword>
<evidence type="ECO:0000256" key="7">
    <source>
        <dbReference type="ARBA" id="ARBA00022729"/>
    </source>
</evidence>
<keyword evidence="4 13" id="KW-0645">Protease</keyword>
<keyword evidence="13" id="KW-0879">Wnt signaling pathway</keyword>
<evidence type="ECO:0000256" key="10">
    <source>
        <dbReference type="ARBA" id="ARBA00023049"/>
    </source>
</evidence>
<comment type="subcellular location">
    <subcellularLocation>
        <location evidence="13">Cell membrane</location>
        <topology evidence="13">Single-pass type I membrane protein</topology>
    </subcellularLocation>
    <subcellularLocation>
        <location evidence="2">Membrane</location>
        <topology evidence="2">Single-pass type I membrane protein</topology>
    </subcellularLocation>
</comment>
<dbReference type="PANTHER" id="PTHR31120:SF6">
    <property type="entry name" value="METALLOPROTEASE TIKI HOMOLOG"/>
    <property type="match status" value="1"/>
</dbReference>
<keyword evidence="13" id="KW-1003">Cell membrane</keyword>
<dbReference type="EMBL" id="JABEBT010000012">
    <property type="protein sequence ID" value="KAF7638435.1"/>
    <property type="molecule type" value="Genomic_DNA"/>
</dbReference>
<dbReference type="GO" id="GO:0016055">
    <property type="term" value="P:Wnt signaling pathway"/>
    <property type="evidence" value="ECO:0007669"/>
    <property type="project" value="UniProtKB-KW"/>
</dbReference>
<evidence type="ECO:0000256" key="6">
    <source>
        <dbReference type="ARBA" id="ARBA00022723"/>
    </source>
</evidence>
<keyword evidence="5 13" id="KW-0812">Transmembrane</keyword>
<evidence type="ECO:0000313" key="14">
    <source>
        <dbReference type="EMBL" id="KAF7638435.1"/>
    </source>
</evidence>
<dbReference type="CDD" id="cd14789">
    <property type="entry name" value="Tiki"/>
    <property type="match status" value="1"/>
</dbReference>
<dbReference type="Proteomes" id="UP000605970">
    <property type="component" value="Unassembled WGS sequence"/>
</dbReference>
<evidence type="ECO:0000256" key="12">
    <source>
        <dbReference type="ARBA" id="ARBA00023180"/>
    </source>
</evidence>
<dbReference type="GO" id="GO:0046872">
    <property type="term" value="F:metal ion binding"/>
    <property type="evidence" value="ECO:0007669"/>
    <property type="project" value="UniProtKB-UniRule"/>
</dbReference>
<keyword evidence="7 13" id="KW-0732">Signal</keyword>
<dbReference type="InterPro" id="IPR002816">
    <property type="entry name" value="TraB/PrgY/GumN_fam"/>
</dbReference>
<evidence type="ECO:0000256" key="11">
    <source>
        <dbReference type="ARBA" id="ARBA00023136"/>
    </source>
</evidence>
<name>A0A8S9ZZ84_9BILA</name>
<dbReference type="OrthoDB" id="10040378at2759"/>
<evidence type="ECO:0000256" key="13">
    <source>
        <dbReference type="RuleBase" id="RU369069"/>
    </source>
</evidence>
<dbReference type="AlphaFoldDB" id="A0A8S9ZZ84"/>
<keyword evidence="12" id="KW-0325">Glycoprotein</keyword>
<keyword evidence="6 13" id="KW-0479">Metal-binding</keyword>
<comment type="caution">
    <text evidence="14">The sequence shown here is derived from an EMBL/GenBank/DDBJ whole genome shotgun (WGS) entry which is preliminary data.</text>
</comment>
<evidence type="ECO:0000256" key="2">
    <source>
        <dbReference type="ARBA" id="ARBA00004479"/>
    </source>
</evidence>
<dbReference type="EC" id="3.4.-.-" evidence="13"/>
<evidence type="ECO:0000256" key="5">
    <source>
        <dbReference type="ARBA" id="ARBA00022692"/>
    </source>
</evidence>
<evidence type="ECO:0000256" key="3">
    <source>
        <dbReference type="ARBA" id="ARBA00008261"/>
    </source>
</evidence>
<accession>A0A8S9ZZ84</accession>
<reference evidence="14" key="1">
    <citation type="journal article" date="2020" name="Ecol. Evol.">
        <title>Genome structure and content of the rice root-knot nematode (Meloidogyne graminicola).</title>
        <authorList>
            <person name="Phan N.T."/>
            <person name="Danchin E.G.J."/>
            <person name="Klopp C."/>
            <person name="Perfus-Barbeoch L."/>
            <person name="Kozlowski D.K."/>
            <person name="Koutsovoulos G.D."/>
            <person name="Lopez-Roques C."/>
            <person name="Bouchez O."/>
            <person name="Zahm M."/>
            <person name="Besnard G."/>
            <person name="Bellafiore S."/>
        </authorList>
    </citation>
    <scope>NUCLEOTIDE SEQUENCE</scope>
    <source>
        <strain evidence="14">VN-18</strain>
    </source>
</reference>
<keyword evidence="11 13" id="KW-0472">Membrane</keyword>
<comment type="function">
    <text evidence="13">Metalloprotease that acts as a negative regulator of the Wnt signaling pathway.</text>
</comment>
<protein>
    <recommendedName>
        <fullName evidence="13">Metalloprotease TIKI homolog</fullName>
        <ecNumber evidence="13">3.4.-.-</ecNumber>
    </recommendedName>
</protein>
<comment type="cofactor">
    <cofactor evidence="13">
        <name>Mn(2+)</name>
        <dbReference type="ChEBI" id="CHEBI:29035"/>
    </cofactor>
    <cofactor evidence="13">
        <name>Co(2+)</name>
        <dbReference type="ChEBI" id="CHEBI:48828"/>
    </cofactor>
    <text evidence="13">Divalent metal cations. Mn(2+) or Co(2+).</text>
</comment>
<evidence type="ECO:0000313" key="15">
    <source>
        <dbReference type="Proteomes" id="UP000605970"/>
    </source>
</evidence>
<dbReference type="Pfam" id="PF01963">
    <property type="entry name" value="TraB_PrgY_gumN"/>
    <property type="match status" value="1"/>
</dbReference>
<keyword evidence="8 13" id="KW-0378">Hydrolase</keyword>
<organism evidence="14 15">
    <name type="scientific">Meloidogyne graminicola</name>
    <dbReference type="NCBI Taxonomy" id="189291"/>
    <lineage>
        <taxon>Eukaryota</taxon>
        <taxon>Metazoa</taxon>
        <taxon>Ecdysozoa</taxon>
        <taxon>Nematoda</taxon>
        <taxon>Chromadorea</taxon>
        <taxon>Rhabditida</taxon>
        <taxon>Tylenchina</taxon>
        <taxon>Tylenchomorpha</taxon>
        <taxon>Tylenchoidea</taxon>
        <taxon>Meloidogynidae</taxon>
        <taxon>Meloidogyninae</taxon>
        <taxon>Meloidogyne</taxon>
    </lineage>
</organism>
<keyword evidence="15" id="KW-1185">Reference proteome</keyword>
<dbReference type="GO" id="GO:0005886">
    <property type="term" value="C:plasma membrane"/>
    <property type="evidence" value="ECO:0007669"/>
    <property type="project" value="UniProtKB-SubCell"/>
</dbReference>
<dbReference type="PANTHER" id="PTHR31120">
    <property type="entry name" value="METALLOPROTEASE TIKI"/>
    <property type="match status" value="1"/>
</dbReference>
<keyword evidence="9 13" id="KW-1133">Transmembrane helix</keyword>
<evidence type="ECO:0000256" key="1">
    <source>
        <dbReference type="ARBA" id="ARBA00001941"/>
    </source>
</evidence>
<evidence type="ECO:0000256" key="9">
    <source>
        <dbReference type="ARBA" id="ARBA00022989"/>
    </source>
</evidence>
<evidence type="ECO:0000256" key="4">
    <source>
        <dbReference type="ARBA" id="ARBA00022670"/>
    </source>
</evidence>
<comment type="similarity">
    <text evidence="3 13">Belongs to the TIKI family.</text>
</comment>
<proteinExistence type="inferred from homology"/>
<sequence length="516" mass="60885">MSLIINNNNKNELIITNNKNNKKLFKNIYLLIPSFLAILIVSLILLALLTAIIGLLLPTLFKLNKNNLIINNNKEKEKEELNNNNIFLWLINSTWQSSPSFIFGTIHVPYNKIWINNKMPIQVEKAFNLSDSVILELSLQKPEIVKQLIRCKQLSNGTLRDHLPKELFNRLKNYIQRFRLKLIKHAYIAHRRRSHARHHIRQFFPNDWEIRRPIWLLFLLFQLGDSPPHLQDLQQITSPMLDLYLAQLANERNKNLISIETVKEQCNPIESIKNEQIIFAINYTLNYIEWSEKREEIGKELNNLNNYQSINKLIKHYKSGTLQVGIEQLIFGAHRFAQNGFYTTPEQDKIAKEIDNLLINDILLRRNERMAKRTDLLIRENLNKTLFFALGAGHLLGNKSLIEYLKIIGYQIEPINNLKIEKNQNFKLLEEKENKFNNYLIPLQENNKINKLRQTKVEIWIRELSSSSSNNNSLRKFNKKVIYSAIYFKGNLQQLLKIDPYLIDQQKNLLKKKNKY</sequence>
<dbReference type="GO" id="GO:0030178">
    <property type="term" value="P:negative regulation of Wnt signaling pathway"/>
    <property type="evidence" value="ECO:0007669"/>
    <property type="project" value="UniProtKB-UniRule"/>
</dbReference>
<evidence type="ECO:0000256" key="8">
    <source>
        <dbReference type="ARBA" id="ARBA00022801"/>
    </source>
</evidence>
<gene>
    <name evidence="14" type="ORF">Mgra_00002113</name>
</gene>
<dbReference type="GO" id="GO:0004222">
    <property type="term" value="F:metalloendopeptidase activity"/>
    <property type="evidence" value="ECO:0007669"/>
    <property type="project" value="UniProtKB-UniRule"/>
</dbReference>
<dbReference type="GO" id="GO:0006508">
    <property type="term" value="P:proteolysis"/>
    <property type="evidence" value="ECO:0007669"/>
    <property type="project" value="UniProtKB-KW"/>
</dbReference>